<protein>
    <submittedName>
        <fullName evidence="1">Uncharacterized protein</fullName>
    </submittedName>
</protein>
<dbReference type="Proteomes" id="UP000054805">
    <property type="component" value="Unassembled WGS sequence"/>
</dbReference>
<evidence type="ECO:0000313" key="2">
    <source>
        <dbReference type="Proteomes" id="UP000054805"/>
    </source>
</evidence>
<reference evidence="1 2" key="1">
    <citation type="submission" date="2015-01" db="EMBL/GenBank/DDBJ databases">
        <title>Evolution of Trichinella species and genotypes.</title>
        <authorList>
            <person name="Korhonen P.K."/>
            <person name="Edoardo P."/>
            <person name="Giuseppe L.R."/>
            <person name="Gasser R.B."/>
        </authorList>
    </citation>
    <scope>NUCLEOTIDE SEQUENCE [LARGE SCALE GENOMIC DNA]</scope>
    <source>
        <strain evidence="1">ISS588</strain>
    </source>
</reference>
<organism evidence="1 2">
    <name type="scientific">Trichinella pseudospiralis</name>
    <name type="common">Parasitic roundworm</name>
    <dbReference type="NCBI Taxonomy" id="6337"/>
    <lineage>
        <taxon>Eukaryota</taxon>
        <taxon>Metazoa</taxon>
        <taxon>Ecdysozoa</taxon>
        <taxon>Nematoda</taxon>
        <taxon>Enoplea</taxon>
        <taxon>Dorylaimia</taxon>
        <taxon>Trichinellida</taxon>
        <taxon>Trichinellidae</taxon>
        <taxon>Trichinella</taxon>
    </lineage>
</organism>
<gene>
    <name evidence="1" type="ORF">T4B_1404</name>
</gene>
<accession>A0A0V1ICB3</accession>
<proteinExistence type="predicted"/>
<comment type="caution">
    <text evidence="1">The sequence shown here is derived from an EMBL/GenBank/DDBJ whole genome shotgun (WGS) entry which is preliminary data.</text>
</comment>
<dbReference type="AlphaFoldDB" id="A0A0V1ICB3"/>
<dbReference type="EMBL" id="JYDS01000254">
    <property type="protein sequence ID" value="KRZ20068.1"/>
    <property type="molecule type" value="Genomic_DNA"/>
</dbReference>
<sequence length="196" mass="21789">MLPQAVGDIVESCPACIASKGVHGSQAVMRRHHVVRLQNWHAGNVDSAYRYADTTVFSKSEKLINQLWHCYSHVLPSLAMQASSSIEEQLNTDMRITLSALRTGMLEMLIRRTDALLGRVKDLQSLRFQLRSACTNCNKANPSTSMLLLFEVLNINGYTSSEITKLAFHDDRLQPIPSNSAIAYASILEVSAKLLE</sequence>
<name>A0A0V1ICB3_TRIPS</name>
<keyword evidence="2" id="KW-1185">Reference proteome</keyword>
<evidence type="ECO:0000313" key="1">
    <source>
        <dbReference type="EMBL" id="KRZ20068.1"/>
    </source>
</evidence>